<name>E9CNK9_9GAMM</name>
<dbReference type="AlphaFoldDB" id="E9CNK9"/>
<organism evidence="2 3">
    <name type="scientific">Serratia symbiotica str. Tucson</name>
    <dbReference type="NCBI Taxonomy" id="914128"/>
    <lineage>
        <taxon>Bacteria</taxon>
        <taxon>Pseudomonadati</taxon>
        <taxon>Pseudomonadota</taxon>
        <taxon>Gammaproteobacteria</taxon>
        <taxon>Enterobacterales</taxon>
        <taxon>Yersiniaceae</taxon>
        <taxon>Serratia</taxon>
        <taxon>Serratia symbiotica</taxon>
    </lineage>
</organism>
<evidence type="ECO:0000256" key="1">
    <source>
        <dbReference type="SAM" id="Phobius"/>
    </source>
</evidence>
<sequence>MPLLLLRGVTLQFEYHNYLMVKVNALLCIGVSYVASLRCFVHAYHRHRLVVNHMIAIAVNRPQLALKPFTREAAYWMAFFLMACWRACSR</sequence>
<feature type="transmembrane region" description="Helical" evidence="1">
    <location>
        <begin position="20"/>
        <end position="41"/>
    </location>
</feature>
<keyword evidence="1" id="KW-0812">Transmembrane</keyword>
<accession>E9CNK9</accession>
<dbReference type="Proteomes" id="UP000013568">
    <property type="component" value="Unassembled WGS sequence"/>
</dbReference>
<protein>
    <submittedName>
        <fullName evidence="2">Uncharacterized protein</fullName>
    </submittedName>
</protein>
<evidence type="ECO:0000313" key="2">
    <source>
        <dbReference type="EMBL" id="EFW11790.1"/>
    </source>
</evidence>
<reference evidence="3" key="1">
    <citation type="journal article" date="2011" name="Genome Biol. Evol.">
        <title>Massive genomic decay in Serratia symbiotica, a recently evolved symbiont of aphids.</title>
        <authorList>
            <person name="Burke G.R."/>
            <person name="Moran N.A."/>
        </authorList>
    </citation>
    <scope>NUCLEOTIDE SEQUENCE [LARGE SCALE GENOMIC DNA]</scope>
    <source>
        <strain evidence="3">Tucson</strain>
    </source>
</reference>
<proteinExistence type="predicted"/>
<keyword evidence="1" id="KW-1133">Transmembrane helix</keyword>
<evidence type="ECO:0000313" key="3">
    <source>
        <dbReference type="Proteomes" id="UP000013568"/>
    </source>
</evidence>
<dbReference type="HOGENOM" id="CLU_2439103_0_0_6"/>
<keyword evidence="3" id="KW-1185">Reference proteome</keyword>
<dbReference type="EMBL" id="GL636121">
    <property type="protein sequence ID" value="EFW11790.1"/>
    <property type="molecule type" value="Genomic_DNA"/>
</dbReference>
<gene>
    <name evidence="2" type="ORF">SSYM_2014</name>
</gene>
<keyword evidence="1" id="KW-0472">Membrane</keyword>